<keyword evidence="2 4" id="KW-0238">DNA-binding</keyword>
<reference evidence="6 7" key="1">
    <citation type="journal article" date="2014" name="BMC Genomics">
        <title>Architecture and functions of a multipartite genome of the methylotrophic bacterium Paracoccus aminophilus JCM 7686, containing primary and secondary chromids.</title>
        <authorList>
            <person name="Dziewit L."/>
            <person name="Czarnecki J."/>
            <person name="Wibberg D."/>
            <person name="Radlinska M."/>
            <person name="Mrozek P."/>
            <person name="Szymczak M."/>
            <person name="Schluter A."/>
            <person name="Puhler A."/>
            <person name="Bartosik D."/>
        </authorList>
    </citation>
    <scope>NUCLEOTIDE SEQUENCE [LARGE SCALE GENOMIC DNA]</scope>
    <source>
        <strain evidence="6">JCM 7686</strain>
        <plasmid evidence="7">Plasmid pAMI4</plasmid>
    </source>
</reference>
<dbReference type="PANTHER" id="PTHR47506">
    <property type="entry name" value="TRANSCRIPTIONAL REGULATORY PROTEIN"/>
    <property type="match status" value="1"/>
</dbReference>
<dbReference type="Proteomes" id="UP000015480">
    <property type="component" value="Plasmid pAMI4"/>
</dbReference>
<evidence type="ECO:0000256" key="4">
    <source>
        <dbReference type="PROSITE-ProRule" id="PRU00335"/>
    </source>
</evidence>
<dbReference type="KEGG" id="pami:JCM7686_pAMI4p160"/>
<dbReference type="PATRIC" id="fig|1367847.3.peg.3792"/>
<evidence type="ECO:0000313" key="6">
    <source>
        <dbReference type="EMBL" id="AGT10851.1"/>
    </source>
</evidence>
<dbReference type="InterPro" id="IPR009057">
    <property type="entry name" value="Homeodomain-like_sf"/>
</dbReference>
<feature type="DNA-binding region" description="H-T-H motif" evidence="4">
    <location>
        <begin position="32"/>
        <end position="51"/>
    </location>
</feature>
<dbReference type="InterPro" id="IPR001647">
    <property type="entry name" value="HTH_TetR"/>
</dbReference>
<feature type="domain" description="HTH tetR-type" evidence="5">
    <location>
        <begin position="9"/>
        <end position="69"/>
    </location>
</feature>
<keyword evidence="3" id="KW-0804">Transcription</keyword>
<dbReference type="Pfam" id="PF00440">
    <property type="entry name" value="TetR_N"/>
    <property type="match status" value="1"/>
</dbReference>
<organism evidence="6 7">
    <name type="scientific">Paracoccus aminophilus JCM 7686</name>
    <dbReference type="NCBI Taxonomy" id="1367847"/>
    <lineage>
        <taxon>Bacteria</taxon>
        <taxon>Pseudomonadati</taxon>
        <taxon>Pseudomonadota</taxon>
        <taxon>Alphaproteobacteria</taxon>
        <taxon>Rhodobacterales</taxon>
        <taxon>Paracoccaceae</taxon>
        <taxon>Paracoccus</taxon>
    </lineage>
</organism>
<evidence type="ECO:0000256" key="3">
    <source>
        <dbReference type="ARBA" id="ARBA00023163"/>
    </source>
</evidence>
<keyword evidence="1" id="KW-0805">Transcription regulation</keyword>
<geneLocation type="plasmid" evidence="6 7">
    <name>pAMI4</name>
</geneLocation>
<name>S5Z052_PARAH</name>
<dbReference type="PANTHER" id="PTHR47506:SF7">
    <property type="entry name" value="TRANSCRIPTIONAL REGULATORY PROTEIN"/>
    <property type="match status" value="1"/>
</dbReference>
<dbReference type="PROSITE" id="PS50977">
    <property type="entry name" value="HTH_TETR_2"/>
    <property type="match status" value="1"/>
</dbReference>
<gene>
    <name evidence="6" type="ORF">JCM7686_pAMI4p160</name>
</gene>
<dbReference type="GO" id="GO:0003677">
    <property type="term" value="F:DNA binding"/>
    <property type="evidence" value="ECO:0007669"/>
    <property type="project" value="UniProtKB-UniRule"/>
</dbReference>
<evidence type="ECO:0000256" key="1">
    <source>
        <dbReference type="ARBA" id="ARBA00023015"/>
    </source>
</evidence>
<dbReference type="SUPFAM" id="SSF46689">
    <property type="entry name" value="Homeodomain-like"/>
    <property type="match status" value="1"/>
</dbReference>
<dbReference type="PRINTS" id="PR00455">
    <property type="entry name" value="HTHTETR"/>
</dbReference>
<dbReference type="EMBL" id="CP006652">
    <property type="protein sequence ID" value="AGT10851.1"/>
    <property type="molecule type" value="Genomic_DNA"/>
</dbReference>
<dbReference type="RefSeq" id="WP_020952336.1">
    <property type="nucleotide sequence ID" value="NC_022049.1"/>
</dbReference>
<evidence type="ECO:0000259" key="5">
    <source>
        <dbReference type="PROSITE" id="PS50977"/>
    </source>
</evidence>
<dbReference type="OrthoDB" id="3218408at2"/>
<sequence>MRVSKAKAEESRQSVVDAASHLIRARGLDGVAVSELMQAAGLTHGGFYKKFGSRDDLVQQATAQALARGRQRYTNLVATTKDDPLAAVVHNYLTPEHRDKTGEGCTLAALAPEVSRSDDNALHEIFSEELTAFLDLLEGVLSPQPDEAARDRAASTLSTLVGALILSRLSEDPALSERFLRASADAILSPPAA</sequence>
<dbReference type="AlphaFoldDB" id="S5Z052"/>
<protein>
    <submittedName>
        <fullName evidence="6">Transcriptional regulator, TetR family</fullName>
    </submittedName>
</protein>
<dbReference type="Gene3D" id="1.10.10.60">
    <property type="entry name" value="Homeodomain-like"/>
    <property type="match status" value="1"/>
</dbReference>
<keyword evidence="6" id="KW-0614">Plasmid</keyword>
<keyword evidence="7" id="KW-1185">Reference proteome</keyword>
<dbReference type="eggNOG" id="COG1309">
    <property type="taxonomic scope" value="Bacteria"/>
</dbReference>
<dbReference type="SUPFAM" id="SSF48498">
    <property type="entry name" value="Tetracyclin repressor-like, C-terminal domain"/>
    <property type="match status" value="1"/>
</dbReference>
<evidence type="ECO:0000256" key="2">
    <source>
        <dbReference type="ARBA" id="ARBA00023125"/>
    </source>
</evidence>
<evidence type="ECO:0000313" key="7">
    <source>
        <dbReference type="Proteomes" id="UP000015480"/>
    </source>
</evidence>
<proteinExistence type="predicted"/>
<dbReference type="HOGENOM" id="CLU_069356_28_2_5"/>
<dbReference type="Gene3D" id="1.10.357.10">
    <property type="entry name" value="Tetracycline Repressor, domain 2"/>
    <property type="match status" value="1"/>
</dbReference>
<accession>S5Z052</accession>
<dbReference type="InterPro" id="IPR036271">
    <property type="entry name" value="Tet_transcr_reg_TetR-rel_C_sf"/>
</dbReference>